<protein>
    <recommendedName>
        <fullName evidence="10">Diadenylate cyclase</fullName>
        <shortName evidence="10">DAC</shortName>
        <ecNumber evidence="10">2.7.7.85</ecNumber>
    </recommendedName>
    <alternativeName>
        <fullName evidence="10">Cyclic-di-AMP synthase</fullName>
        <shortName evidence="10">c-di-AMP synthase</shortName>
    </alternativeName>
</protein>
<evidence type="ECO:0000256" key="4">
    <source>
        <dbReference type="ARBA" id="ARBA00022692"/>
    </source>
</evidence>
<keyword evidence="8 10" id="KW-1133">Transmembrane helix</keyword>
<dbReference type="Gene3D" id="3.40.1700.10">
    <property type="entry name" value="DNA integrity scanning protein, DisA, N-terminal domain"/>
    <property type="match status" value="1"/>
</dbReference>
<dbReference type="PANTHER" id="PTHR34185:SF1">
    <property type="entry name" value="DIADENYLATE CYCLASE"/>
    <property type="match status" value="1"/>
</dbReference>
<dbReference type="EMBL" id="DVFK01000107">
    <property type="protein sequence ID" value="HIQ68349.1"/>
    <property type="molecule type" value="Genomic_DNA"/>
</dbReference>
<evidence type="ECO:0000259" key="11">
    <source>
        <dbReference type="PROSITE" id="PS51794"/>
    </source>
</evidence>
<organism evidence="12 13">
    <name type="scientific">Candidatus Faecousia excrementigallinarum</name>
    <dbReference type="NCBI Taxonomy" id="2840806"/>
    <lineage>
        <taxon>Bacteria</taxon>
        <taxon>Bacillati</taxon>
        <taxon>Bacillota</taxon>
        <taxon>Clostridia</taxon>
        <taxon>Eubacteriales</taxon>
        <taxon>Oscillospiraceae</taxon>
        <taxon>Faecousia</taxon>
    </lineage>
</organism>
<comment type="function">
    <text evidence="10">Catalyzes the condensation of 2 ATP molecules into cyclic di-AMP (c-di-AMP), a second messenger used to regulate differing processes in different bacteria.</text>
</comment>
<keyword evidence="4 10" id="KW-0812">Transmembrane</keyword>
<dbReference type="Pfam" id="PF19293">
    <property type="entry name" value="CdaA_N"/>
    <property type="match status" value="1"/>
</dbReference>
<comment type="catalytic activity">
    <reaction evidence="1 10">
        <text>2 ATP = 3',3'-c-di-AMP + 2 diphosphate</text>
        <dbReference type="Rhea" id="RHEA:35655"/>
        <dbReference type="ChEBI" id="CHEBI:30616"/>
        <dbReference type="ChEBI" id="CHEBI:33019"/>
        <dbReference type="ChEBI" id="CHEBI:71500"/>
        <dbReference type="EC" id="2.7.7.85"/>
    </reaction>
</comment>
<dbReference type="InterPro" id="IPR050338">
    <property type="entry name" value="DisA"/>
</dbReference>
<dbReference type="GO" id="GO:0006171">
    <property type="term" value="P:cAMP biosynthetic process"/>
    <property type="evidence" value="ECO:0007669"/>
    <property type="project" value="InterPro"/>
</dbReference>
<dbReference type="FunFam" id="3.40.1700.10:FF:000002">
    <property type="entry name" value="Diadenylate cyclase"/>
    <property type="match status" value="1"/>
</dbReference>
<dbReference type="GO" id="GO:0004016">
    <property type="term" value="F:adenylate cyclase activity"/>
    <property type="evidence" value="ECO:0007669"/>
    <property type="project" value="UniProtKB-UniRule"/>
</dbReference>
<keyword evidence="5 10" id="KW-0548">Nucleotidyltransferase</keyword>
<evidence type="ECO:0000256" key="3">
    <source>
        <dbReference type="ARBA" id="ARBA00022679"/>
    </source>
</evidence>
<feature type="domain" description="DAC" evidence="11">
    <location>
        <begin position="73"/>
        <end position="234"/>
    </location>
</feature>
<keyword evidence="6 10" id="KW-0547">Nucleotide-binding</keyword>
<evidence type="ECO:0000313" key="13">
    <source>
        <dbReference type="Proteomes" id="UP000886796"/>
    </source>
</evidence>
<sequence length="276" mass="30832">MQWTDYLDIIIVAFLIYWLLPLLRTTGTGRIAKIVVAILIVASLTEVLNLYTLRFIINQFLAIGLLALVVLFQPELRRMIDHLSNVKLKRLFSGEKIQEEMLPVIAQTVRACEVMSREKVGALIVFARDSRLEEYFKTGTIINGQVSEQLIRNIFFPKAALHDGAMIIRDGCIAAAGCVLPLSESDRLSADLGTRHRAGVGMSENSDAVVVIVSEETGAISVAIGGMLKRHLAPQTLERLLRNELCHDQPEQEQGLVVTLRQKLHKWDKGGHKDEK</sequence>
<feature type="transmembrane region" description="Helical" evidence="10">
    <location>
        <begin position="30"/>
        <end position="49"/>
    </location>
</feature>
<keyword evidence="7 10" id="KW-0067">ATP-binding</keyword>
<dbReference type="InterPro" id="IPR003390">
    <property type="entry name" value="DNA_integrity_scan_DisA_N"/>
</dbReference>
<dbReference type="SUPFAM" id="SSF143597">
    <property type="entry name" value="YojJ-like"/>
    <property type="match status" value="1"/>
</dbReference>
<keyword evidence="9 10" id="KW-0472">Membrane</keyword>
<evidence type="ECO:0000256" key="2">
    <source>
        <dbReference type="ARBA" id="ARBA00022475"/>
    </source>
</evidence>
<dbReference type="EC" id="2.7.7.85" evidence="10"/>
<dbReference type="InterPro" id="IPR036888">
    <property type="entry name" value="DNA_integrity_DisA_N_sf"/>
</dbReference>
<evidence type="ECO:0000256" key="6">
    <source>
        <dbReference type="ARBA" id="ARBA00022741"/>
    </source>
</evidence>
<comment type="subunit">
    <text evidence="10">Probably a homodimer.</text>
</comment>
<dbReference type="PANTHER" id="PTHR34185">
    <property type="entry name" value="DIADENYLATE CYCLASE"/>
    <property type="match status" value="1"/>
</dbReference>
<dbReference type="PIRSF" id="PIRSF004793">
    <property type="entry name" value="UCP004793"/>
    <property type="match status" value="1"/>
</dbReference>
<evidence type="ECO:0000313" key="12">
    <source>
        <dbReference type="EMBL" id="HIQ68349.1"/>
    </source>
</evidence>
<evidence type="ECO:0000256" key="1">
    <source>
        <dbReference type="ARBA" id="ARBA00000877"/>
    </source>
</evidence>
<comment type="similarity">
    <text evidence="10">Belongs to the adenylate cyclase family. DacA/CdaA subfamily.</text>
</comment>
<keyword evidence="3 10" id="KW-0808">Transferase</keyword>
<reference evidence="12" key="2">
    <citation type="journal article" date="2021" name="PeerJ">
        <title>Extensive microbial diversity within the chicken gut microbiome revealed by metagenomics and culture.</title>
        <authorList>
            <person name="Gilroy R."/>
            <person name="Ravi A."/>
            <person name="Getino M."/>
            <person name="Pursley I."/>
            <person name="Horton D.L."/>
            <person name="Alikhan N.F."/>
            <person name="Baker D."/>
            <person name="Gharbi K."/>
            <person name="Hall N."/>
            <person name="Watson M."/>
            <person name="Adriaenssens E.M."/>
            <person name="Foster-Nyarko E."/>
            <person name="Jarju S."/>
            <person name="Secka A."/>
            <person name="Antonio M."/>
            <person name="Oren A."/>
            <person name="Chaudhuri R.R."/>
            <person name="La Ragione R."/>
            <person name="Hildebrand F."/>
            <person name="Pallen M.J."/>
        </authorList>
    </citation>
    <scope>NUCLEOTIDE SEQUENCE</scope>
    <source>
        <strain evidence="12">13361</strain>
    </source>
</reference>
<dbReference type="GO" id="GO:0106408">
    <property type="term" value="F:diadenylate cyclase activity"/>
    <property type="evidence" value="ECO:0007669"/>
    <property type="project" value="UniProtKB-EC"/>
</dbReference>
<dbReference type="Proteomes" id="UP000886796">
    <property type="component" value="Unassembled WGS sequence"/>
</dbReference>
<dbReference type="NCBIfam" id="TIGR00159">
    <property type="entry name" value="diadenylate cyclase CdaA"/>
    <property type="match status" value="1"/>
</dbReference>
<comment type="caution">
    <text evidence="10">Lacks conserved residue(s) required for the propagation of feature annotation.</text>
</comment>
<dbReference type="AlphaFoldDB" id="A0A9D0Z3L7"/>
<dbReference type="InterPro" id="IPR045585">
    <property type="entry name" value="CdaA_N"/>
</dbReference>
<dbReference type="PROSITE" id="PS51794">
    <property type="entry name" value="DAC"/>
    <property type="match status" value="1"/>
</dbReference>
<comment type="caution">
    <text evidence="12">The sequence shown here is derived from an EMBL/GenBank/DDBJ whole genome shotgun (WGS) entry which is preliminary data.</text>
</comment>
<accession>A0A9D0Z3L7</accession>
<evidence type="ECO:0000256" key="9">
    <source>
        <dbReference type="ARBA" id="ARBA00023136"/>
    </source>
</evidence>
<proteinExistence type="inferred from homology"/>
<evidence type="ECO:0000256" key="5">
    <source>
        <dbReference type="ARBA" id="ARBA00022695"/>
    </source>
</evidence>
<gene>
    <name evidence="10" type="primary">dacA</name>
    <name evidence="12" type="ORF">IAB74_07580</name>
</gene>
<evidence type="ECO:0000256" key="10">
    <source>
        <dbReference type="HAMAP-Rule" id="MF_01499"/>
    </source>
</evidence>
<dbReference type="InterPro" id="IPR034701">
    <property type="entry name" value="CdaA"/>
</dbReference>
<evidence type="ECO:0000256" key="7">
    <source>
        <dbReference type="ARBA" id="ARBA00022840"/>
    </source>
</evidence>
<dbReference type="GO" id="GO:0005524">
    <property type="term" value="F:ATP binding"/>
    <property type="evidence" value="ECO:0007669"/>
    <property type="project" value="UniProtKB-UniRule"/>
</dbReference>
<evidence type="ECO:0000256" key="8">
    <source>
        <dbReference type="ARBA" id="ARBA00022989"/>
    </source>
</evidence>
<dbReference type="InterPro" id="IPR014046">
    <property type="entry name" value="C-di-AMP_synthase"/>
</dbReference>
<name>A0A9D0Z3L7_9FIRM</name>
<keyword evidence="2 10" id="KW-1003">Cell membrane</keyword>
<dbReference type="HAMAP" id="MF_01499">
    <property type="entry name" value="DacA"/>
    <property type="match status" value="1"/>
</dbReference>
<feature type="transmembrane region" description="Helical" evidence="10">
    <location>
        <begin position="6"/>
        <end position="23"/>
    </location>
</feature>
<reference evidence="12" key="1">
    <citation type="submission" date="2020-10" db="EMBL/GenBank/DDBJ databases">
        <authorList>
            <person name="Gilroy R."/>
        </authorList>
    </citation>
    <scope>NUCLEOTIDE SEQUENCE</scope>
    <source>
        <strain evidence="12">13361</strain>
    </source>
</reference>
<dbReference type="Pfam" id="PF02457">
    <property type="entry name" value="DAC"/>
    <property type="match status" value="1"/>
</dbReference>